<dbReference type="InterPro" id="IPR013783">
    <property type="entry name" value="Ig-like_fold"/>
</dbReference>
<organism evidence="2 3">
    <name type="scientific">Candidatus Kapaibacterium thiocyanatum</name>
    <dbReference type="NCBI Taxonomy" id="1895771"/>
    <lineage>
        <taxon>Bacteria</taxon>
        <taxon>Pseudomonadati</taxon>
        <taxon>Candidatus Kapaibacteriota</taxon>
        <taxon>Candidatus Kapaibacteriia</taxon>
        <taxon>Candidatus Kapaibacteriales</taxon>
        <taxon>Candidatus Kapaibacteriaceae</taxon>
        <taxon>Candidatus Kapaibacterium</taxon>
    </lineage>
</organism>
<evidence type="ECO:0000259" key="1">
    <source>
        <dbReference type="Pfam" id="PF17517"/>
    </source>
</evidence>
<evidence type="ECO:0000313" key="2">
    <source>
        <dbReference type="EMBL" id="OJX57203.1"/>
    </source>
</evidence>
<name>A0A1M3KXU7_9BACT</name>
<reference evidence="2 3" key="1">
    <citation type="submission" date="2016-09" db="EMBL/GenBank/DDBJ databases">
        <title>Genome-resolved meta-omics ties microbial dynamics to process performance in biotechnology for thiocyanate degradation.</title>
        <authorList>
            <person name="Kantor R.S."/>
            <person name="Huddy R.J."/>
            <person name="Iyer R."/>
            <person name="Thomas B.C."/>
            <person name="Brown C.T."/>
            <person name="Anantharaman K."/>
            <person name="Tringe S."/>
            <person name="Hettich R.L."/>
            <person name="Harrison S.T."/>
            <person name="Banfield J.F."/>
        </authorList>
    </citation>
    <scope>NUCLEOTIDE SEQUENCE [LARGE SCALE GENOMIC DNA]</scope>
    <source>
        <strain evidence="2">59-99</strain>
    </source>
</reference>
<protein>
    <recommendedName>
        <fullName evidence="1">IgGFc-binding protein N-terminal domain-containing protein</fullName>
    </recommendedName>
</protein>
<gene>
    <name evidence="2" type="ORF">BGO89_11960</name>
</gene>
<dbReference type="PANTHER" id="PTHR46534:SF1">
    <property type="entry name" value="IGGFC-BINDING PROTEIN N-TERMINAL DOMAIN-CONTAINING PROTEIN"/>
    <property type="match status" value="1"/>
</dbReference>
<dbReference type="Proteomes" id="UP000184233">
    <property type="component" value="Unassembled WGS sequence"/>
</dbReference>
<sequence>MLAVHLSRAQQERILPRKGGSSLEGTRFIVGFMQNELEEFRAAPRLQIFIASQFDAVVTIDYPVFGPVVRYVRANSVFTETVPASYAAISSETVQELGIGITSDVPVVVYTVNTLAASTDSYIAIPIKHLGTDYLTVCRPNDRYNLSSPSATLDTVVRSSEFMVLAPEDGTVIEVTPSVRTYRGQAGVTQTVTLNRNQTYFVKSARTPVGTGDLSGSRIRSSKPVAVLSGHMRTSIPRRDVYSKDHLVEMLPPIAKWGKRYATTPFALVRNGDYVRIVASEDNTQVTFSSELGSASVQLNSAGESIEFQNVDIPILWSSDKPFLVVQFMPSRQPTDTTENIDPAMVVVPPIEQFVSSALIQFPTLEKQDDIPGQTFHFFINLVVEETALPTLTIDGTLATTMVPALATQVMAGTTLHWAQVRLQPGVHSLTCEEGTFSGVMYGTSRFDSYANLFGVSYEPQPVEDRSPPTYRLTVNCGTVEGTIQDTSRTNVPKVDNVTVQTAYTTNFRWNISPPLDTNGTTEFYASVKDPWQDGVITIHSYDDQGNGREWVYRYDAPDIAVPRDVQLASVTGGDCDTVWIRNQDSTPVHIRNVRLIGDVRFSVTPSRRDTTLAAHDSIFVIVCFRPDSTGDVGQATLAVDLPCDLRKDIDVRVTTSASLVAHDLDFGPVRIGDTACARVAVVNTGSVSIVVDTLSLAGSFPQFVVDAAAAGLPKTLAPGDTILVRVCFTPDSIRTYSRTDTVESTPAINPRMSYRGRGIRPDVHDVVIDWGRRRIGTINDTTITLANLGEAACTVMIVREEGRTAPFVMTRFRNRRLSFSGNDRVADLGSFQPVQVGPFEARYKAVVDWRYHDTVTITLRGVGTLPEITPFDIDMGSVLVNTPKDSIATVLHSGGNEPLTLHAFRISGPDVAAFTIDPAMLAPGQQGTNLDRNGLIRFVPTRSGDHVMYIDVDHDAAPAYATMTSRITIRGRGRTIDEKDYISSMTAPASAIACHDVPYSVSFRNTGDVDVVIDSIDVNAGGIPVPLDVVVFPDTIMPGQERTWTGTTVFDRTTPSKITAHIVGRDIDIVHEKNVRIIYSPSQTAITPQITTEPGKSFSVDMAWHTAATLASSQPLTITATVPRSRLVVEAATVDAIVTHNGIQTRTTVRIEQNEQRFVMTFDSMAVPADITWSVPLLAMLKDPAQFTIILQAGETSCIDGSSAVAGIVAEQCASGLRMVRLGTIPVVHAAVHPQPASESFDLEVLSTLETVVNVHIVNVAGDVVALGQNLSLIKGSQHFKFTHSGLSSGLYRLVVQHGSGEVSVPVIIVN</sequence>
<dbReference type="Pfam" id="PF17517">
    <property type="entry name" value="IgGFc_binding"/>
    <property type="match status" value="1"/>
</dbReference>
<dbReference type="InterPro" id="IPR035234">
    <property type="entry name" value="IgGFc-bd_N"/>
</dbReference>
<dbReference type="PANTHER" id="PTHR46534">
    <property type="entry name" value="IGGFC_BINDING DOMAIN-CONTAINING PROTEIN"/>
    <property type="match status" value="1"/>
</dbReference>
<dbReference type="STRING" id="1895771.BGO89_11960"/>
<proteinExistence type="predicted"/>
<dbReference type="Gene3D" id="2.60.40.10">
    <property type="entry name" value="Immunoglobulins"/>
    <property type="match status" value="1"/>
</dbReference>
<evidence type="ECO:0000313" key="3">
    <source>
        <dbReference type="Proteomes" id="UP000184233"/>
    </source>
</evidence>
<feature type="domain" description="IgGFc-binding protein N-terminal" evidence="1">
    <location>
        <begin position="120"/>
        <end position="443"/>
    </location>
</feature>
<accession>A0A1M3KXU7</accession>
<dbReference type="EMBL" id="MKVH01000024">
    <property type="protein sequence ID" value="OJX57203.1"/>
    <property type="molecule type" value="Genomic_DNA"/>
</dbReference>
<dbReference type="NCBIfam" id="NF012200">
    <property type="entry name" value="choice_anch_D"/>
    <property type="match status" value="1"/>
</dbReference>
<comment type="caution">
    <text evidence="2">The sequence shown here is derived from an EMBL/GenBank/DDBJ whole genome shotgun (WGS) entry which is preliminary data.</text>
</comment>